<protein>
    <submittedName>
        <fullName evidence="7">MATE family efflux transporter</fullName>
    </submittedName>
</protein>
<accession>A0ABT2T7Z5</accession>
<dbReference type="InterPro" id="IPR002528">
    <property type="entry name" value="MATE_fam"/>
</dbReference>
<evidence type="ECO:0000256" key="1">
    <source>
        <dbReference type="ARBA" id="ARBA00004651"/>
    </source>
</evidence>
<feature type="transmembrane region" description="Helical" evidence="6">
    <location>
        <begin position="347"/>
        <end position="370"/>
    </location>
</feature>
<evidence type="ECO:0000313" key="7">
    <source>
        <dbReference type="EMBL" id="MCU6746389.1"/>
    </source>
</evidence>
<evidence type="ECO:0000313" key="8">
    <source>
        <dbReference type="Proteomes" id="UP001652394"/>
    </source>
</evidence>
<comment type="caution">
    <text evidence="7">The sequence shown here is derived from an EMBL/GenBank/DDBJ whole genome shotgun (WGS) entry which is preliminary data.</text>
</comment>
<organism evidence="7 8">
    <name type="scientific">Faecalicatena acetigenes</name>
    <dbReference type="NCBI Taxonomy" id="2981790"/>
    <lineage>
        <taxon>Bacteria</taxon>
        <taxon>Bacillati</taxon>
        <taxon>Bacillota</taxon>
        <taxon>Clostridia</taxon>
        <taxon>Lachnospirales</taxon>
        <taxon>Lachnospiraceae</taxon>
        <taxon>Faecalicatena</taxon>
    </lineage>
</organism>
<feature type="transmembrane region" description="Helical" evidence="6">
    <location>
        <begin position="227"/>
        <end position="247"/>
    </location>
</feature>
<feature type="transmembrane region" description="Helical" evidence="6">
    <location>
        <begin position="83"/>
        <end position="107"/>
    </location>
</feature>
<feature type="transmembrane region" description="Helical" evidence="6">
    <location>
        <begin position="406"/>
        <end position="426"/>
    </location>
</feature>
<dbReference type="Proteomes" id="UP001652394">
    <property type="component" value="Unassembled WGS sequence"/>
</dbReference>
<comment type="subcellular location">
    <subcellularLocation>
        <location evidence="1">Cell membrane</location>
        <topology evidence="1">Multi-pass membrane protein</topology>
    </subcellularLocation>
</comment>
<dbReference type="EMBL" id="JAOQJX010000002">
    <property type="protein sequence ID" value="MCU6746389.1"/>
    <property type="molecule type" value="Genomic_DNA"/>
</dbReference>
<dbReference type="InterPro" id="IPR051327">
    <property type="entry name" value="MATE_MepA_subfamily"/>
</dbReference>
<keyword evidence="8" id="KW-1185">Reference proteome</keyword>
<evidence type="ECO:0000256" key="4">
    <source>
        <dbReference type="ARBA" id="ARBA00022989"/>
    </source>
</evidence>
<feature type="transmembrane region" description="Helical" evidence="6">
    <location>
        <begin position="7"/>
        <end position="26"/>
    </location>
</feature>
<gene>
    <name evidence="7" type="ORF">OCV51_01740</name>
</gene>
<keyword evidence="3 6" id="KW-0812">Transmembrane</keyword>
<keyword evidence="5 6" id="KW-0472">Membrane</keyword>
<dbReference type="PANTHER" id="PTHR43823">
    <property type="entry name" value="SPORULATION PROTEIN YKVU"/>
    <property type="match status" value="1"/>
</dbReference>
<dbReference type="PANTHER" id="PTHR43823:SF3">
    <property type="entry name" value="MULTIDRUG EXPORT PROTEIN MEPA"/>
    <property type="match status" value="1"/>
</dbReference>
<name>A0ABT2T7Z5_9FIRM</name>
<feature type="transmembrane region" description="Helical" evidence="6">
    <location>
        <begin position="46"/>
        <end position="71"/>
    </location>
</feature>
<feature type="transmembrane region" description="Helical" evidence="6">
    <location>
        <begin position="259"/>
        <end position="278"/>
    </location>
</feature>
<keyword evidence="4 6" id="KW-1133">Transmembrane helix</keyword>
<proteinExistence type="predicted"/>
<sequence length="431" mass="46640">MTTKKAFWSNVLPSMAAFAFSGLYTIVDGFFIGQNIGDHGIAAVNIAYPITALIQAIGTGIGMGGAIWVAISLGESDNKKKNVYLGNTFVLLAAFSFFVTVFLMITYRPLLIFFGAKGIILEYAVDYLRVIVLGTIFQLCSVGFVPIIRNFGGAFVAMIAMIAGFVSNILGDWLFTSVFQMGTAGAALATVLGQMIALLPCLIFIFKKKNLIRCAVFRPVYSSVYKISVTALAPFGSIISPMIVIVVMNKAALTYGGELEVACYAVISYVISISNLLMQGIGDGVQPLLSRAYGSNEKVTLAKLKKQAYGLAILTGVICICGFYASISSVPVMFGASYEVAQLYKKALPFFLIGLIFIPVVKVTICYLYATDKVKLSYLLIYLEPITVALFAGIILPAFWGLQGVWMAIPVTQFLLSVMSTGFLILERLKR</sequence>
<feature type="transmembrane region" description="Helical" evidence="6">
    <location>
        <begin position="155"/>
        <end position="175"/>
    </location>
</feature>
<dbReference type="Pfam" id="PF01554">
    <property type="entry name" value="MatE"/>
    <property type="match status" value="2"/>
</dbReference>
<dbReference type="RefSeq" id="WP_059068485.1">
    <property type="nucleotide sequence ID" value="NZ_JAOQJX010000002.1"/>
</dbReference>
<evidence type="ECO:0000256" key="5">
    <source>
        <dbReference type="ARBA" id="ARBA00023136"/>
    </source>
</evidence>
<feature type="transmembrane region" description="Helical" evidence="6">
    <location>
        <begin position="181"/>
        <end position="206"/>
    </location>
</feature>
<evidence type="ECO:0000256" key="3">
    <source>
        <dbReference type="ARBA" id="ARBA00022692"/>
    </source>
</evidence>
<feature type="transmembrane region" description="Helical" evidence="6">
    <location>
        <begin position="308"/>
        <end position="327"/>
    </location>
</feature>
<feature type="transmembrane region" description="Helical" evidence="6">
    <location>
        <begin position="377"/>
        <end position="400"/>
    </location>
</feature>
<feature type="transmembrane region" description="Helical" evidence="6">
    <location>
        <begin position="127"/>
        <end position="148"/>
    </location>
</feature>
<evidence type="ECO:0000256" key="2">
    <source>
        <dbReference type="ARBA" id="ARBA00022475"/>
    </source>
</evidence>
<evidence type="ECO:0000256" key="6">
    <source>
        <dbReference type="SAM" id="Phobius"/>
    </source>
</evidence>
<reference evidence="7 8" key="1">
    <citation type="journal article" date="2021" name="ISME Commun">
        <title>Automated analysis of genomic sequences facilitates high-throughput and comprehensive description of bacteria.</title>
        <authorList>
            <person name="Hitch T.C.A."/>
        </authorList>
    </citation>
    <scope>NUCLEOTIDE SEQUENCE [LARGE SCALE GENOMIC DNA]</scope>
    <source>
        <strain evidence="7 8">H2_18</strain>
    </source>
</reference>
<keyword evidence="2" id="KW-1003">Cell membrane</keyword>